<dbReference type="EMBL" id="CP073078">
    <property type="protein sequence ID" value="QUD89526.1"/>
    <property type="molecule type" value="Genomic_DNA"/>
</dbReference>
<dbReference type="RefSeq" id="WP_211939578.1">
    <property type="nucleotide sequence ID" value="NZ_CP073078.1"/>
</dbReference>
<proteinExistence type="predicted"/>
<dbReference type="Proteomes" id="UP000676409">
    <property type="component" value="Chromosome"/>
</dbReference>
<feature type="region of interest" description="Disordered" evidence="1">
    <location>
        <begin position="794"/>
        <end position="843"/>
    </location>
</feature>
<organism evidence="2 3">
    <name type="scientific">Phenylobacterium montanum</name>
    <dbReference type="NCBI Taxonomy" id="2823693"/>
    <lineage>
        <taxon>Bacteria</taxon>
        <taxon>Pseudomonadati</taxon>
        <taxon>Pseudomonadota</taxon>
        <taxon>Alphaproteobacteria</taxon>
        <taxon>Caulobacterales</taxon>
        <taxon>Caulobacteraceae</taxon>
        <taxon>Phenylobacterium</taxon>
    </lineage>
</organism>
<dbReference type="AlphaFoldDB" id="A0A975G2J2"/>
<evidence type="ECO:0000313" key="2">
    <source>
        <dbReference type="EMBL" id="QUD89526.1"/>
    </source>
</evidence>
<feature type="compositionally biased region" description="Basic and acidic residues" evidence="1">
    <location>
        <begin position="808"/>
        <end position="820"/>
    </location>
</feature>
<accession>A0A975G2J2</accession>
<gene>
    <name evidence="2" type="ORF">KCG34_06495</name>
</gene>
<protein>
    <submittedName>
        <fullName evidence="2">Uncharacterized protein</fullName>
    </submittedName>
</protein>
<evidence type="ECO:0000256" key="1">
    <source>
        <dbReference type="SAM" id="MobiDB-lite"/>
    </source>
</evidence>
<reference evidence="2" key="1">
    <citation type="submission" date="2021-04" db="EMBL/GenBank/DDBJ databases">
        <title>The complete genome sequence of Caulobacter sp. S6.</title>
        <authorList>
            <person name="Tang Y."/>
            <person name="Ouyang W."/>
            <person name="Liu Q."/>
            <person name="Huang B."/>
            <person name="Guo Z."/>
            <person name="Lei P."/>
        </authorList>
    </citation>
    <scope>NUCLEOTIDE SEQUENCE</scope>
    <source>
        <strain evidence="2">S6</strain>
    </source>
</reference>
<dbReference type="KEGG" id="caul:KCG34_06495"/>
<sequence length="843" mass="88305">MVLIGVVAAAGKAAADPAPFDLAGPALSVQVIHADKALPISQAPNLSPGDRLWIQPDLPRGQSVRYLMVVAFLRGATNPPPEKWFHAWRTWDRKAGDALSLVVPDGAQQVLVFLAPQTGGDFSSLVKAVRSRPGAFVRASQDLNQASLDRTRLDAFVAAVRRISDTDPARLKTVSPLLARSLDIKLDAECLQKVEEAQAPCLTRGQESLVLGDGQSQSMVQALTSGDTANLIQQLSTTPQAGYGYFSPYIASVMDIARILDSFHSAQYQYIPALASAHGEQISLLLNVPPSFKPPMSVLVVALPAIAPPQPPPLHPVDPKAAYCLAQANLALPAEGAPLVFSTGYAHDLVLRLKRSAGPDIDLPVKADAEKGGLVVDASSLGQAGVADATQASIQGVWGFSAFSGPTFPLQSPSSVHWRLAARDQQPLVAGRDNPVTLEAPAAACVESVVLKSADGATEPVVWKAAGPDKVEAVLSLKGVRPGPLALLVKQYGRGAADEVQFQAFPQPADLDSFVFHAGDHKGVLKGRRLAEVTGLRFGAVAFKPDGLATGGPGEELSLVASDDTAAAKLEPGVQSAAKVSLKDGRTVQLQASIEPARPSVALISRTIAPSPTRSPLSFEFTDKDEWPADVGLTFSIRAQTPNEFTGTEKIEVANDKGVVLAGLTAGAELTQQDPHVFVAQIPSGKALGPTAFGPLQFRVVEAGVAGDWQPLAHLVRAPALGGFQCPDKADENCLLNGSDLFLIDSLSANPDFDKAVKAPDGFTGQNLPAPHPSGLRLYVKLRDDPSVINWIALPPAAPPARPSAADGEAHGRGGSDPRTEIGPGKPAPSPAKAPSSRPLNRS</sequence>
<name>A0A975G2J2_9CAUL</name>
<keyword evidence="3" id="KW-1185">Reference proteome</keyword>
<evidence type="ECO:0000313" key="3">
    <source>
        <dbReference type="Proteomes" id="UP000676409"/>
    </source>
</evidence>